<proteinExistence type="predicted"/>
<dbReference type="SUPFAM" id="SSF50630">
    <property type="entry name" value="Acid proteases"/>
    <property type="match status" value="1"/>
</dbReference>
<dbReference type="Proteomes" id="UP000299367">
    <property type="component" value="Unassembled WGS sequence"/>
</dbReference>
<dbReference type="Pfam" id="PF13975">
    <property type="entry name" value="gag-asp_proteas"/>
    <property type="match status" value="1"/>
</dbReference>
<dbReference type="InterPro" id="IPR021109">
    <property type="entry name" value="Peptidase_aspartic_dom_sf"/>
</dbReference>
<evidence type="ECO:0008006" key="3">
    <source>
        <dbReference type="Google" id="ProtNLM"/>
    </source>
</evidence>
<accession>A0A480AGI6</accession>
<dbReference type="Gene3D" id="2.40.70.10">
    <property type="entry name" value="Acid Proteases"/>
    <property type="match status" value="1"/>
</dbReference>
<gene>
    <name evidence="1" type="ORF">NIES80_36290</name>
</gene>
<dbReference type="InterPro" id="IPR034122">
    <property type="entry name" value="Retropepsin-like_bacterial"/>
</dbReference>
<sequence length="384" mass="41687">MIYILPENPNQNFNFAMIKRPSIFNLVAGLNLVRAARAVKISIMLKYSLSRLALISCSVSLAFLTGACNQDQQKTTTDGSKSSLATGSLAAIHSPSQFKQPLVSQTSNPLESSPTQLSTLEMALDKAAGAKSISQSAVSVDDWNLVVSLFQDAIALMQKIKRNSGNFAFAQSQIVKYRREIAYARQQAKPTNLTSSLTQPQPVIIDVPKPQTPIESSKPLLLPTSPPLAMLPRKNEVFIVPIKRRMGGTPIIEVTFNGTQQFEMIVDTGASGTVITQKIAAALGVVPTGKAKANTASAKAVEFPIGYLDSMEVEGMRVNKVSVAIAGTQLETGLLGHDFFGNYDITIKRHVVEFRPQTHSEVNPPGIELTVPTLSRDYRFVKFP</sequence>
<dbReference type="CDD" id="cd05483">
    <property type="entry name" value="retropepsin_like_bacteria"/>
    <property type="match status" value="1"/>
</dbReference>
<evidence type="ECO:0000313" key="2">
    <source>
        <dbReference type="Proteomes" id="UP000299367"/>
    </source>
</evidence>
<comment type="caution">
    <text evidence="1">The sequence shown here is derived from an EMBL/GenBank/DDBJ whole genome shotgun (WGS) entry which is preliminary data.</text>
</comment>
<evidence type="ECO:0000313" key="1">
    <source>
        <dbReference type="EMBL" id="GCL43909.1"/>
    </source>
</evidence>
<reference evidence="2" key="1">
    <citation type="submission" date="2019-02" db="EMBL/GenBank/DDBJ databases">
        <title>Draft genome sequence of Dolichospermum planctonicum NIES-80.</title>
        <authorList>
            <person name="Yamaguchi H."/>
            <person name="Suzuki S."/>
            <person name="Kawachi M."/>
        </authorList>
    </citation>
    <scope>NUCLEOTIDE SEQUENCE [LARGE SCALE GENOMIC DNA]</scope>
    <source>
        <strain evidence="2">NIES-80</strain>
    </source>
</reference>
<dbReference type="EMBL" id="BJCF01000058">
    <property type="protein sequence ID" value="GCL43909.1"/>
    <property type="molecule type" value="Genomic_DNA"/>
</dbReference>
<organism evidence="1 2">
    <name type="scientific">Dolichospermum planctonicum</name>
    <dbReference type="NCBI Taxonomy" id="136072"/>
    <lineage>
        <taxon>Bacteria</taxon>
        <taxon>Bacillati</taxon>
        <taxon>Cyanobacteriota</taxon>
        <taxon>Cyanophyceae</taxon>
        <taxon>Nostocales</taxon>
        <taxon>Aphanizomenonaceae</taxon>
        <taxon>Dolichospermum</taxon>
    </lineage>
</organism>
<dbReference type="AlphaFoldDB" id="A0A480AGI6"/>
<protein>
    <recommendedName>
        <fullName evidence="3">Peptidase A2 domain-containing protein</fullName>
    </recommendedName>
</protein>
<name>A0A480AGI6_9CYAN</name>